<keyword evidence="3" id="KW-1185">Reference proteome</keyword>
<evidence type="ECO:0000313" key="3">
    <source>
        <dbReference type="Proteomes" id="UP001176940"/>
    </source>
</evidence>
<dbReference type="PANTHER" id="PTHR23098">
    <property type="entry name" value="AGAP001331-PA-RELATED"/>
    <property type="match status" value="1"/>
</dbReference>
<dbReference type="InterPro" id="IPR028002">
    <property type="entry name" value="Myb_DNA-bind_5"/>
</dbReference>
<dbReference type="Proteomes" id="UP001176940">
    <property type="component" value="Unassembled WGS sequence"/>
</dbReference>
<sequence>MGVTDNTVTMKWRPPDHIGAAGLDGYVIEYCFEGGGDEKQEKPEFTNQELDLLVDCVSKNGPNICGALSAKTTKAEKSKIWADIQAKVNAKGGKNRSIADLKKRWNALKKQTKNKMLQSKKESNVENTVVPEPTKDLSVWRNVWRLCYSLRNWKEPLTLKMIYKMIYLEVKQTLKPDFLPCVFSIVVDTNKCV</sequence>
<dbReference type="EMBL" id="CAUEEQ010006879">
    <property type="protein sequence ID" value="CAJ0930611.1"/>
    <property type="molecule type" value="Genomic_DNA"/>
</dbReference>
<dbReference type="InterPro" id="IPR003961">
    <property type="entry name" value="FN3_dom"/>
</dbReference>
<dbReference type="SUPFAM" id="SSF49265">
    <property type="entry name" value="Fibronectin type III"/>
    <property type="match status" value="1"/>
</dbReference>
<name>A0ABN9L495_9NEOB</name>
<accession>A0ABN9L495</accession>
<proteinExistence type="predicted"/>
<dbReference type="Pfam" id="PF13873">
    <property type="entry name" value="Myb_DNA-bind_5"/>
    <property type="match status" value="1"/>
</dbReference>
<organism evidence="2 3">
    <name type="scientific">Ranitomeya imitator</name>
    <name type="common">mimic poison frog</name>
    <dbReference type="NCBI Taxonomy" id="111125"/>
    <lineage>
        <taxon>Eukaryota</taxon>
        <taxon>Metazoa</taxon>
        <taxon>Chordata</taxon>
        <taxon>Craniata</taxon>
        <taxon>Vertebrata</taxon>
        <taxon>Euteleostomi</taxon>
        <taxon>Amphibia</taxon>
        <taxon>Batrachia</taxon>
        <taxon>Anura</taxon>
        <taxon>Neobatrachia</taxon>
        <taxon>Hyloidea</taxon>
        <taxon>Dendrobatidae</taxon>
        <taxon>Dendrobatinae</taxon>
        <taxon>Ranitomeya</taxon>
    </lineage>
</organism>
<evidence type="ECO:0000259" key="1">
    <source>
        <dbReference type="SMART" id="SM00717"/>
    </source>
</evidence>
<dbReference type="PANTHER" id="PTHR23098:SF16">
    <property type="entry name" value="REGULATORY PROTEIN ZESTE"/>
    <property type="match status" value="1"/>
</dbReference>
<reference evidence="2" key="1">
    <citation type="submission" date="2023-07" db="EMBL/GenBank/DDBJ databases">
        <authorList>
            <person name="Stuckert A."/>
        </authorList>
    </citation>
    <scope>NUCLEOTIDE SEQUENCE</scope>
</reference>
<comment type="caution">
    <text evidence="2">The sequence shown here is derived from an EMBL/GenBank/DDBJ whole genome shotgun (WGS) entry which is preliminary data.</text>
</comment>
<evidence type="ECO:0000313" key="2">
    <source>
        <dbReference type="EMBL" id="CAJ0930611.1"/>
    </source>
</evidence>
<dbReference type="Gene3D" id="1.10.10.60">
    <property type="entry name" value="Homeodomain-like"/>
    <property type="match status" value="1"/>
</dbReference>
<dbReference type="SMART" id="SM00717">
    <property type="entry name" value="SANT"/>
    <property type="match status" value="1"/>
</dbReference>
<dbReference type="InterPro" id="IPR001005">
    <property type="entry name" value="SANT/Myb"/>
</dbReference>
<dbReference type="CDD" id="cd00063">
    <property type="entry name" value="FN3"/>
    <property type="match status" value="1"/>
</dbReference>
<dbReference type="InterPro" id="IPR036116">
    <property type="entry name" value="FN3_sf"/>
</dbReference>
<protein>
    <recommendedName>
        <fullName evidence="1">Myb-like domain-containing protein</fullName>
    </recommendedName>
</protein>
<feature type="domain" description="Myb-like" evidence="1">
    <location>
        <begin position="41"/>
        <end position="111"/>
    </location>
</feature>
<gene>
    <name evidence="2" type="ORF">RIMI_LOCUS4316134</name>
</gene>